<evidence type="ECO:0000256" key="3">
    <source>
        <dbReference type="ARBA" id="ARBA00023163"/>
    </source>
</evidence>
<keyword evidence="2 5" id="KW-0238">DNA-binding</keyword>
<reference evidence="5 6" key="1">
    <citation type="submission" date="2020-08" db="EMBL/GenBank/DDBJ databases">
        <title>Genomic Encyclopedia of Type Strains, Phase IV (KMG-IV): sequencing the most valuable type-strain genomes for metagenomic binning, comparative biology and taxonomic classification.</title>
        <authorList>
            <person name="Goeker M."/>
        </authorList>
    </citation>
    <scope>NUCLEOTIDE SEQUENCE [LARGE SCALE GENOMIC DNA]</scope>
    <source>
        <strain evidence="5 6">DSM 23562</strain>
    </source>
</reference>
<dbReference type="SUPFAM" id="SSF51182">
    <property type="entry name" value="RmlC-like cupins"/>
    <property type="match status" value="1"/>
</dbReference>
<dbReference type="GO" id="GO:0003700">
    <property type="term" value="F:DNA-binding transcription factor activity"/>
    <property type="evidence" value="ECO:0007669"/>
    <property type="project" value="InterPro"/>
</dbReference>
<dbReference type="Proteomes" id="UP000520814">
    <property type="component" value="Unassembled WGS sequence"/>
</dbReference>
<dbReference type="SMART" id="SM00342">
    <property type="entry name" value="HTH_ARAC"/>
    <property type="match status" value="1"/>
</dbReference>
<dbReference type="GO" id="GO:0043565">
    <property type="term" value="F:sequence-specific DNA binding"/>
    <property type="evidence" value="ECO:0007669"/>
    <property type="project" value="InterPro"/>
</dbReference>
<evidence type="ECO:0000259" key="4">
    <source>
        <dbReference type="PROSITE" id="PS01124"/>
    </source>
</evidence>
<protein>
    <submittedName>
        <fullName evidence="5">AraC-like DNA-binding protein</fullName>
    </submittedName>
</protein>
<evidence type="ECO:0000256" key="1">
    <source>
        <dbReference type="ARBA" id="ARBA00023015"/>
    </source>
</evidence>
<keyword evidence="6" id="KW-1185">Reference proteome</keyword>
<dbReference type="InterPro" id="IPR018060">
    <property type="entry name" value="HTH_AraC"/>
</dbReference>
<dbReference type="InterPro" id="IPR011051">
    <property type="entry name" value="RmlC_Cupin_sf"/>
</dbReference>
<comment type="caution">
    <text evidence="5">The sequence shown here is derived from an EMBL/GenBank/DDBJ whole genome shotgun (WGS) entry which is preliminary data.</text>
</comment>
<dbReference type="InterPro" id="IPR050204">
    <property type="entry name" value="AraC_XylS_family_regulators"/>
</dbReference>
<keyword evidence="3" id="KW-0804">Transcription</keyword>
<gene>
    <name evidence="5" type="ORF">HNQ39_003320</name>
</gene>
<dbReference type="Pfam" id="PF12833">
    <property type="entry name" value="HTH_18"/>
    <property type="match status" value="1"/>
</dbReference>
<dbReference type="EMBL" id="JACHGW010000003">
    <property type="protein sequence ID" value="MBB6051510.1"/>
    <property type="molecule type" value="Genomic_DNA"/>
</dbReference>
<accession>A0A7W9W7W6</accession>
<organism evidence="5 6">
    <name type="scientific">Armatimonas rosea</name>
    <dbReference type="NCBI Taxonomy" id="685828"/>
    <lineage>
        <taxon>Bacteria</taxon>
        <taxon>Bacillati</taxon>
        <taxon>Armatimonadota</taxon>
        <taxon>Armatimonadia</taxon>
        <taxon>Armatimonadales</taxon>
        <taxon>Armatimonadaceae</taxon>
        <taxon>Armatimonas</taxon>
    </lineage>
</organism>
<evidence type="ECO:0000313" key="5">
    <source>
        <dbReference type="EMBL" id="MBB6051510.1"/>
    </source>
</evidence>
<dbReference type="InterPro" id="IPR009057">
    <property type="entry name" value="Homeodomain-like_sf"/>
</dbReference>
<evidence type="ECO:0000313" key="6">
    <source>
        <dbReference type="Proteomes" id="UP000520814"/>
    </source>
</evidence>
<dbReference type="RefSeq" id="WP_184198600.1">
    <property type="nucleotide sequence ID" value="NZ_JACHGW010000003.1"/>
</dbReference>
<evidence type="ECO:0000256" key="2">
    <source>
        <dbReference type="ARBA" id="ARBA00023125"/>
    </source>
</evidence>
<sequence length="285" mass="31439">MFDEALLSGAEVAVVWASLRDWKPGAVVRGWSGVGLGVGLYVVQAGVLEVELGGKTWRVQPGEAFLVPTDLPRDRIETPQGAQWLSVGLRVQFHGRLNLAPLLGGPQLWTPSVPLAPLAAAIVAEWEDVGGPALVPSRRPKNATSRLIANGLATGVFGICWRDLRASSESATLTRLDAPLWLWQALQRIRREPSHDITQLCQQLSVSPAHLRRTFHRFLGQSPQSYLTEERLRAARQLLVTTDQTVAVIATEVGFESLSHFTRIFTQRYLHPPARYRQLLRSPGA</sequence>
<dbReference type="AlphaFoldDB" id="A0A7W9W7W6"/>
<keyword evidence="1" id="KW-0805">Transcription regulation</keyword>
<dbReference type="PANTHER" id="PTHR46796">
    <property type="entry name" value="HTH-TYPE TRANSCRIPTIONAL ACTIVATOR RHAS-RELATED"/>
    <property type="match status" value="1"/>
</dbReference>
<dbReference type="Gene3D" id="1.10.10.60">
    <property type="entry name" value="Homeodomain-like"/>
    <property type="match status" value="2"/>
</dbReference>
<proteinExistence type="predicted"/>
<dbReference type="SUPFAM" id="SSF46689">
    <property type="entry name" value="Homeodomain-like"/>
    <property type="match status" value="2"/>
</dbReference>
<feature type="domain" description="HTH araC/xylS-type" evidence="4">
    <location>
        <begin position="197"/>
        <end position="279"/>
    </location>
</feature>
<dbReference type="PROSITE" id="PS01124">
    <property type="entry name" value="HTH_ARAC_FAMILY_2"/>
    <property type="match status" value="1"/>
</dbReference>
<name>A0A7W9W7W6_ARMRO</name>